<evidence type="ECO:0000256" key="4">
    <source>
        <dbReference type="ARBA" id="ARBA00022691"/>
    </source>
</evidence>
<dbReference type="InterPro" id="IPR029063">
    <property type="entry name" value="SAM-dependent_MTases_sf"/>
</dbReference>
<comment type="similarity">
    <text evidence="6">Belongs to the methyltransferase superfamily. tRNA (adenine-N(6)-)-methyltransferase family.</text>
</comment>
<organism evidence="8 9">
    <name type="scientific">Dyadobacter flavalbus</name>
    <dbReference type="NCBI Taxonomy" id="2579942"/>
    <lineage>
        <taxon>Bacteria</taxon>
        <taxon>Pseudomonadati</taxon>
        <taxon>Bacteroidota</taxon>
        <taxon>Cytophagia</taxon>
        <taxon>Cytophagales</taxon>
        <taxon>Spirosomataceae</taxon>
        <taxon>Dyadobacter</taxon>
    </lineage>
</organism>
<evidence type="ECO:0000256" key="6">
    <source>
        <dbReference type="HAMAP-Rule" id="MF_01872"/>
    </source>
</evidence>
<evidence type="ECO:0000313" key="9">
    <source>
        <dbReference type="Proteomes" id="UP000323994"/>
    </source>
</evidence>
<dbReference type="Proteomes" id="UP000323994">
    <property type="component" value="Unassembled WGS sequence"/>
</dbReference>
<dbReference type="EC" id="2.1.1.223" evidence="6"/>
<sequence length="240" mass="27198">MARNSTFQFKQFTIWQDKCAMKVCTDACVLGAWADLENAGRVLDIGAGTGLLSLMSAQRNSNALIDAVEIDADAFGQAGENVAKSPFHNRIKLYHTAIQEFDPHLQYDVIISNPPFFQDDLKSPDKKKNLAHHAHSLDFEELVVAINRLLLPSGKFQVLFPVEEGTRFQQKAKTAGLILNRKLTLCHHSGKNPFRLLMEFQKTEKYAAPVNESVLYIYENDGVTYHPSFRDLMKDFYLIF</sequence>
<dbReference type="InterPro" id="IPR020596">
    <property type="entry name" value="rRNA_Ade_Mease_Trfase_CS"/>
</dbReference>
<proteinExistence type="inferred from homology"/>
<dbReference type="Gene3D" id="3.40.50.150">
    <property type="entry name" value="Vaccinia Virus protein VP39"/>
    <property type="match status" value="1"/>
</dbReference>
<keyword evidence="4 6" id="KW-0949">S-adenosyl-L-methionine</keyword>
<dbReference type="PANTHER" id="PTHR47739:SF1">
    <property type="entry name" value="TRNA1(VAL) (ADENINE(37)-N6)-METHYLTRANSFERASE"/>
    <property type="match status" value="1"/>
</dbReference>
<evidence type="ECO:0000259" key="7">
    <source>
        <dbReference type="Pfam" id="PF05175"/>
    </source>
</evidence>
<keyword evidence="9" id="KW-1185">Reference proteome</keyword>
<dbReference type="PROSITE" id="PS01131">
    <property type="entry name" value="RRNA_A_DIMETH"/>
    <property type="match status" value="1"/>
</dbReference>
<evidence type="ECO:0000256" key="3">
    <source>
        <dbReference type="ARBA" id="ARBA00022679"/>
    </source>
</evidence>
<dbReference type="InterPro" id="IPR002052">
    <property type="entry name" value="DNA_methylase_N6_adenine_CS"/>
</dbReference>
<evidence type="ECO:0000256" key="1">
    <source>
        <dbReference type="ARBA" id="ARBA00022490"/>
    </source>
</evidence>
<comment type="function">
    <text evidence="6">Specifically methylates the adenine in position 37 of tRNA(1)(Val) (anticodon cmo5UAC).</text>
</comment>
<dbReference type="InterPro" id="IPR007848">
    <property type="entry name" value="Small_mtfrase_dom"/>
</dbReference>
<feature type="domain" description="Methyltransferase small" evidence="7">
    <location>
        <begin position="38"/>
        <end position="135"/>
    </location>
</feature>
<dbReference type="GO" id="GO:0003676">
    <property type="term" value="F:nucleic acid binding"/>
    <property type="evidence" value="ECO:0007669"/>
    <property type="project" value="InterPro"/>
</dbReference>
<keyword evidence="1 6" id="KW-0963">Cytoplasm</keyword>
<dbReference type="RefSeq" id="WP_139013433.1">
    <property type="nucleotide sequence ID" value="NZ_VBSN01000049.1"/>
</dbReference>
<dbReference type="GO" id="GO:0000179">
    <property type="term" value="F:rRNA (adenine-N6,N6-)-dimethyltransferase activity"/>
    <property type="evidence" value="ECO:0007669"/>
    <property type="project" value="InterPro"/>
</dbReference>
<dbReference type="Pfam" id="PF05175">
    <property type="entry name" value="MTS"/>
    <property type="match status" value="1"/>
</dbReference>
<keyword evidence="5 6" id="KW-0819">tRNA processing</keyword>
<gene>
    <name evidence="8" type="ORF">FEM33_18405</name>
</gene>
<keyword evidence="3 6" id="KW-0808">Transferase</keyword>
<dbReference type="GO" id="GO:0005737">
    <property type="term" value="C:cytoplasm"/>
    <property type="evidence" value="ECO:0007669"/>
    <property type="project" value="UniProtKB-SubCell"/>
</dbReference>
<dbReference type="HAMAP" id="MF_01872">
    <property type="entry name" value="tRNA_methyltr_YfiC"/>
    <property type="match status" value="1"/>
</dbReference>
<evidence type="ECO:0000256" key="2">
    <source>
        <dbReference type="ARBA" id="ARBA00022603"/>
    </source>
</evidence>
<dbReference type="GO" id="GO:0016430">
    <property type="term" value="F:tRNA (adenine-N6)-methyltransferase activity"/>
    <property type="evidence" value="ECO:0007669"/>
    <property type="project" value="UniProtKB-UniRule"/>
</dbReference>
<comment type="subcellular location">
    <subcellularLocation>
        <location evidence="6">Cytoplasm</location>
    </subcellularLocation>
</comment>
<dbReference type="InterPro" id="IPR022882">
    <property type="entry name" value="tRNA_adenine-N6_MeTrfase"/>
</dbReference>
<comment type="catalytic activity">
    <reaction evidence="6">
        <text>adenosine(37) in tRNA1(Val) + S-adenosyl-L-methionine = N(6)-methyladenosine(37) in tRNA1(Val) + S-adenosyl-L-homocysteine + H(+)</text>
        <dbReference type="Rhea" id="RHEA:43160"/>
        <dbReference type="Rhea" id="RHEA-COMP:10369"/>
        <dbReference type="Rhea" id="RHEA-COMP:10370"/>
        <dbReference type="ChEBI" id="CHEBI:15378"/>
        <dbReference type="ChEBI" id="CHEBI:57856"/>
        <dbReference type="ChEBI" id="CHEBI:59789"/>
        <dbReference type="ChEBI" id="CHEBI:74411"/>
        <dbReference type="ChEBI" id="CHEBI:74449"/>
        <dbReference type="EC" id="2.1.1.223"/>
    </reaction>
</comment>
<dbReference type="GO" id="GO:0008033">
    <property type="term" value="P:tRNA processing"/>
    <property type="evidence" value="ECO:0007669"/>
    <property type="project" value="UniProtKB-UniRule"/>
</dbReference>
<dbReference type="PROSITE" id="PS00092">
    <property type="entry name" value="N6_MTASE"/>
    <property type="match status" value="1"/>
</dbReference>
<dbReference type="OrthoDB" id="5383291at2"/>
<evidence type="ECO:0000313" key="8">
    <source>
        <dbReference type="EMBL" id="KAA6438635.1"/>
    </source>
</evidence>
<reference evidence="8 9" key="1">
    <citation type="submission" date="2019-05" db="EMBL/GenBank/DDBJ databases">
        <authorList>
            <person name="Qu J.-H."/>
        </authorList>
    </citation>
    <scope>NUCLEOTIDE SEQUENCE [LARGE SCALE GENOMIC DNA]</scope>
    <source>
        <strain evidence="8 9">NS28</strain>
    </source>
</reference>
<keyword evidence="2 6" id="KW-0489">Methyltransferase</keyword>
<evidence type="ECO:0000256" key="5">
    <source>
        <dbReference type="ARBA" id="ARBA00022694"/>
    </source>
</evidence>
<protein>
    <recommendedName>
        <fullName evidence="6">tRNA1(Val) (adenine(37)-N6)-methyltransferase</fullName>
        <ecNumber evidence="6">2.1.1.223</ecNumber>
    </recommendedName>
    <alternativeName>
        <fullName evidence="6">tRNA m6A37 methyltransferase</fullName>
    </alternativeName>
</protein>
<dbReference type="EMBL" id="VBSN01000049">
    <property type="protein sequence ID" value="KAA6438635.1"/>
    <property type="molecule type" value="Genomic_DNA"/>
</dbReference>
<accession>A0A5M8QR16</accession>
<dbReference type="InterPro" id="IPR050210">
    <property type="entry name" value="tRNA_Adenine-N(6)_MTase"/>
</dbReference>
<name>A0A5M8QR16_9BACT</name>
<dbReference type="AlphaFoldDB" id="A0A5M8QR16"/>
<comment type="caution">
    <text evidence="8">The sequence shown here is derived from an EMBL/GenBank/DDBJ whole genome shotgun (WGS) entry which is preliminary data.</text>
</comment>
<dbReference type="CDD" id="cd02440">
    <property type="entry name" value="AdoMet_MTases"/>
    <property type="match status" value="1"/>
</dbReference>
<dbReference type="PANTHER" id="PTHR47739">
    <property type="entry name" value="TRNA1(VAL) (ADENINE(37)-N6)-METHYLTRANSFERASE"/>
    <property type="match status" value="1"/>
</dbReference>
<dbReference type="SUPFAM" id="SSF53335">
    <property type="entry name" value="S-adenosyl-L-methionine-dependent methyltransferases"/>
    <property type="match status" value="1"/>
</dbReference>